<evidence type="ECO:0000256" key="3">
    <source>
        <dbReference type="ARBA" id="ARBA00023163"/>
    </source>
</evidence>
<keyword evidence="1" id="KW-0805">Transcription regulation</keyword>
<name>A0ABM7TE72_9CLOT</name>
<dbReference type="PROSITE" id="PS51071">
    <property type="entry name" value="HTH_RPIR"/>
    <property type="match status" value="1"/>
</dbReference>
<dbReference type="Pfam" id="PF01418">
    <property type="entry name" value="HTH_6"/>
    <property type="match status" value="1"/>
</dbReference>
<sequence>MGILKEIRKSEGFTERELSICSFILKNPEKIANMSTRELGMSTYTSAATISRFVKKIGCDGYHDFKIKFVSEIKSTNINDFEEDSDISKRDTIISIVNKVSEIQRKVIEETRQEFSLEQMVRIGNILEQTEYIDFYVYDINVHLANYGCNQLFHCGKIANTYIATNVQQLLALRKSEKHLAIIISHTGENSRLIEFAKSLKKNKVKTIVITSDKKHTLAQLGDEFLYVAATKNVEGLEIITFSTSVKYILDVLFCIVFIKQFENNQQLNRSYEKIGKNKLWALLHDI</sequence>
<dbReference type="EMBL" id="AP024849">
    <property type="protein sequence ID" value="BCZ47357.1"/>
    <property type="molecule type" value="Genomic_DNA"/>
</dbReference>
<dbReference type="Proteomes" id="UP000824633">
    <property type="component" value="Chromosome"/>
</dbReference>
<evidence type="ECO:0000259" key="4">
    <source>
        <dbReference type="PROSITE" id="PS51071"/>
    </source>
</evidence>
<protein>
    <submittedName>
        <fullName evidence="5">Transcriptional regulator</fullName>
    </submittedName>
</protein>
<evidence type="ECO:0000256" key="1">
    <source>
        <dbReference type="ARBA" id="ARBA00023015"/>
    </source>
</evidence>
<dbReference type="InterPro" id="IPR000281">
    <property type="entry name" value="HTH_RpiR"/>
</dbReference>
<feature type="domain" description="HTH rpiR-type" evidence="4">
    <location>
        <begin position="1"/>
        <end position="76"/>
    </location>
</feature>
<dbReference type="RefSeq" id="WP_224033699.1">
    <property type="nucleotide sequence ID" value="NZ_AP024849.1"/>
</dbReference>
<dbReference type="SUPFAM" id="SSF53697">
    <property type="entry name" value="SIS domain"/>
    <property type="match status" value="1"/>
</dbReference>
<dbReference type="SUPFAM" id="SSF46689">
    <property type="entry name" value="Homeodomain-like"/>
    <property type="match status" value="1"/>
</dbReference>
<keyword evidence="2" id="KW-0238">DNA-binding</keyword>
<dbReference type="PANTHER" id="PTHR30514">
    <property type="entry name" value="GLUCOKINASE"/>
    <property type="match status" value="1"/>
</dbReference>
<evidence type="ECO:0000256" key="2">
    <source>
        <dbReference type="ARBA" id="ARBA00023125"/>
    </source>
</evidence>
<dbReference type="PANTHER" id="PTHR30514:SF10">
    <property type="entry name" value="MURR_RPIR FAMILY TRANSCRIPTIONAL REGULATOR"/>
    <property type="match status" value="1"/>
</dbReference>
<dbReference type="InterPro" id="IPR036388">
    <property type="entry name" value="WH-like_DNA-bd_sf"/>
</dbReference>
<dbReference type="InterPro" id="IPR046348">
    <property type="entry name" value="SIS_dom_sf"/>
</dbReference>
<reference evidence="6" key="1">
    <citation type="submission" date="2021-07" db="EMBL/GenBank/DDBJ databases">
        <title>Complete genome sequencing of a Clostridium isolate.</title>
        <authorList>
            <person name="Ueki A."/>
            <person name="Tonouchi A."/>
        </authorList>
    </citation>
    <scope>NUCLEOTIDE SEQUENCE [LARGE SCALE GENOMIC DNA]</scope>
    <source>
        <strain evidence="6">C5S11</strain>
    </source>
</reference>
<dbReference type="InterPro" id="IPR001347">
    <property type="entry name" value="SIS_dom"/>
</dbReference>
<dbReference type="CDD" id="cd05013">
    <property type="entry name" value="SIS_RpiR"/>
    <property type="match status" value="1"/>
</dbReference>
<organism evidence="5 6">
    <name type="scientific">Clostridium gelidum</name>
    <dbReference type="NCBI Taxonomy" id="704125"/>
    <lineage>
        <taxon>Bacteria</taxon>
        <taxon>Bacillati</taxon>
        <taxon>Bacillota</taxon>
        <taxon>Clostridia</taxon>
        <taxon>Eubacteriales</taxon>
        <taxon>Clostridiaceae</taxon>
        <taxon>Clostridium</taxon>
    </lineage>
</organism>
<gene>
    <name evidence="5" type="ORF">psyc5s11_34240</name>
</gene>
<proteinExistence type="predicted"/>
<dbReference type="Gene3D" id="3.40.50.10490">
    <property type="entry name" value="Glucose-6-phosphate isomerase like protein, domain 1"/>
    <property type="match status" value="1"/>
</dbReference>
<accession>A0ABM7TE72</accession>
<dbReference type="InterPro" id="IPR009057">
    <property type="entry name" value="Homeodomain-like_sf"/>
</dbReference>
<dbReference type="InterPro" id="IPR035472">
    <property type="entry name" value="RpiR-like_SIS"/>
</dbReference>
<evidence type="ECO:0000313" key="5">
    <source>
        <dbReference type="EMBL" id="BCZ47357.1"/>
    </source>
</evidence>
<dbReference type="Gene3D" id="1.10.10.10">
    <property type="entry name" value="Winged helix-like DNA-binding domain superfamily/Winged helix DNA-binding domain"/>
    <property type="match status" value="1"/>
</dbReference>
<keyword evidence="6" id="KW-1185">Reference proteome</keyword>
<dbReference type="Pfam" id="PF01380">
    <property type="entry name" value="SIS"/>
    <property type="match status" value="1"/>
</dbReference>
<evidence type="ECO:0000313" key="6">
    <source>
        <dbReference type="Proteomes" id="UP000824633"/>
    </source>
</evidence>
<keyword evidence="3" id="KW-0804">Transcription</keyword>
<dbReference type="InterPro" id="IPR047640">
    <property type="entry name" value="RpiR-like"/>
</dbReference>